<dbReference type="GO" id="GO:0005198">
    <property type="term" value="F:structural molecule activity"/>
    <property type="evidence" value="ECO:0007669"/>
    <property type="project" value="InterPro"/>
</dbReference>
<dbReference type="PANTHER" id="PTHR23280">
    <property type="entry name" value="4.1 G PROTEIN"/>
    <property type="match status" value="1"/>
</dbReference>
<evidence type="ECO:0000256" key="13">
    <source>
        <dbReference type="ARBA" id="ARBA00023306"/>
    </source>
</evidence>
<evidence type="ECO:0000256" key="7">
    <source>
        <dbReference type="ARBA" id="ARBA00022618"/>
    </source>
</evidence>
<feature type="compositionally biased region" description="Basic and acidic residues" evidence="17">
    <location>
        <begin position="19"/>
        <end position="33"/>
    </location>
</feature>
<evidence type="ECO:0000256" key="5">
    <source>
        <dbReference type="ARBA" id="ARBA00022490"/>
    </source>
</evidence>
<dbReference type="InterPro" id="IPR000299">
    <property type="entry name" value="FERM_domain"/>
</dbReference>
<keyword evidence="9" id="KW-0112">Calmodulin-binding</keyword>
<evidence type="ECO:0000256" key="1">
    <source>
        <dbReference type="ARBA" id="ARBA00004123"/>
    </source>
</evidence>
<dbReference type="Pfam" id="PF05902">
    <property type="entry name" value="4_1_CTD"/>
    <property type="match status" value="1"/>
</dbReference>
<dbReference type="Pfam" id="PF09379">
    <property type="entry name" value="FERM_N"/>
    <property type="match status" value="1"/>
</dbReference>
<dbReference type="InterPro" id="IPR019749">
    <property type="entry name" value="Band_41_domain"/>
</dbReference>
<dbReference type="SUPFAM" id="SSF47031">
    <property type="entry name" value="Second domain of FERM"/>
    <property type="match status" value="1"/>
</dbReference>
<dbReference type="Gene3D" id="3.10.20.90">
    <property type="entry name" value="Phosphatidylinositol 3-kinase Catalytic Subunit, Chain A, domain 1"/>
    <property type="match status" value="1"/>
</dbReference>
<dbReference type="Ensembl" id="ENSGMOT00000060170.1">
    <property type="protein sequence ID" value="ENSGMOP00000025407.1"/>
    <property type="gene ID" value="ENSGMOG00000030666.1"/>
</dbReference>
<dbReference type="InterPro" id="IPR014847">
    <property type="entry name" value="FA"/>
</dbReference>
<dbReference type="SMART" id="SM00295">
    <property type="entry name" value="B41"/>
    <property type="match status" value="1"/>
</dbReference>
<comment type="subcellular location">
    <subcellularLocation>
        <location evidence="3">Cytoplasm</location>
        <location evidence="3">Cell cortex</location>
    </subcellularLocation>
    <subcellularLocation>
        <location evidence="2">Cytoplasm</location>
        <location evidence="2">Cytoskeleton</location>
    </subcellularLocation>
    <subcellularLocation>
        <location evidence="1">Nucleus</location>
    </subcellularLocation>
</comment>
<dbReference type="SUPFAM" id="SSF50729">
    <property type="entry name" value="PH domain-like"/>
    <property type="match status" value="1"/>
</dbReference>
<dbReference type="Pfam" id="PF09380">
    <property type="entry name" value="FERM_C"/>
    <property type="match status" value="1"/>
</dbReference>
<dbReference type="InterPro" id="IPR019748">
    <property type="entry name" value="FERM_central"/>
</dbReference>
<reference evidence="19" key="1">
    <citation type="submission" date="2025-08" db="UniProtKB">
        <authorList>
            <consortium name="Ensembl"/>
        </authorList>
    </citation>
    <scope>IDENTIFICATION</scope>
</reference>
<evidence type="ECO:0000256" key="9">
    <source>
        <dbReference type="ARBA" id="ARBA00022860"/>
    </source>
</evidence>
<dbReference type="PROSITE" id="PS00661">
    <property type="entry name" value="FERM_2"/>
    <property type="match status" value="1"/>
</dbReference>
<keyword evidence="12" id="KW-0539">Nucleus</keyword>
<evidence type="ECO:0000256" key="15">
    <source>
        <dbReference type="ARBA" id="ARBA00030419"/>
    </source>
</evidence>
<dbReference type="InterPro" id="IPR008379">
    <property type="entry name" value="Band_4.1_C"/>
</dbReference>
<keyword evidence="10" id="KW-0009">Actin-binding</keyword>
<dbReference type="SMART" id="SM01195">
    <property type="entry name" value="FA"/>
    <property type="match status" value="1"/>
</dbReference>
<dbReference type="AlphaFoldDB" id="A0A8C5A1M1"/>
<dbReference type="Gene3D" id="2.30.29.30">
    <property type="entry name" value="Pleckstrin-homology domain (PH domain)/Phosphotyrosine-binding domain (PTB)"/>
    <property type="match status" value="1"/>
</dbReference>
<dbReference type="GO" id="GO:0005516">
    <property type="term" value="F:calmodulin binding"/>
    <property type="evidence" value="ECO:0007669"/>
    <property type="project" value="UniProtKB-KW"/>
</dbReference>
<feature type="domain" description="FERM" evidence="18">
    <location>
        <begin position="165"/>
        <end position="446"/>
    </location>
</feature>
<organism evidence="19 20">
    <name type="scientific">Gadus morhua</name>
    <name type="common">Atlantic cod</name>
    <dbReference type="NCBI Taxonomy" id="8049"/>
    <lineage>
        <taxon>Eukaryota</taxon>
        <taxon>Metazoa</taxon>
        <taxon>Chordata</taxon>
        <taxon>Craniata</taxon>
        <taxon>Vertebrata</taxon>
        <taxon>Euteleostomi</taxon>
        <taxon>Actinopterygii</taxon>
        <taxon>Neopterygii</taxon>
        <taxon>Teleostei</taxon>
        <taxon>Neoteleostei</taxon>
        <taxon>Acanthomorphata</taxon>
        <taxon>Zeiogadaria</taxon>
        <taxon>Gadariae</taxon>
        <taxon>Gadiformes</taxon>
        <taxon>Gadoidei</taxon>
        <taxon>Gadidae</taxon>
        <taxon>Gadus</taxon>
    </lineage>
</organism>
<keyword evidence="5" id="KW-0963">Cytoplasm</keyword>
<keyword evidence="11" id="KW-0206">Cytoskeleton</keyword>
<evidence type="ECO:0000259" key="18">
    <source>
        <dbReference type="PROSITE" id="PS50057"/>
    </source>
</evidence>
<dbReference type="InterPro" id="IPR011993">
    <property type="entry name" value="PH-like_dom_sf"/>
</dbReference>
<dbReference type="PANTHER" id="PTHR23280:SF12">
    <property type="entry name" value="PROTEIN 4.1"/>
    <property type="match status" value="1"/>
</dbReference>
<evidence type="ECO:0000313" key="20">
    <source>
        <dbReference type="Proteomes" id="UP000694546"/>
    </source>
</evidence>
<dbReference type="InterPro" id="IPR035963">
    <property type="entry name" value="FERM_2"/>
</dbReference>
<evidence type="ECO:0000256" key="4">
    <source>
        <dbReference type="ARBA" id="ARBA00022448"/>
    </source>
</evidence>
<dbReference type="InterPro" id="IPR007477">
    <property type="entry name" value="SAB_dom"/>
</dbReference>
<feature type="compositionally biased region" description="Basic and acidic residues" evidence="17">
    <location>
        <begin position="126"/>
        <end position="155"/>
    </location>
</feature>
<dbReference type="PRINTS" id="PR00661">
    <property type="entry name" value="ERMFAMILY"/>
</dbReference>
<dbReference type="InterPro" id="IPR018979">
    <property type="entry name" value="FERM_N"/>
</dbReference>
<feature type="region of interest" description="Disordered" evidence="17">
    <location>
        <begin position="702"/>
        <end position="722"/>
    </location>
</feature>
<dbReference type="SMART" id="SM01196">
    <property type="entry name" value="FERM_C"/>
    <property type="match status" value="1"/>
</dbReference>
<dbReference type="InterPro" id="IPR000798">
    <property type="entry name" value="Ez/rad/moesin-like"/>
</dbReference>
<sequence length="743" mass="83143">MTTDEAADSQQQKKKRGQRPAEEPEEGGRDHGPPAEPGPAPAAPDPEEEAELRPRPRGLSRLFSSFLKRRSQHEEGGQAGGPGDSSAGGQEPKAPIADPEPELKAEGEGEGEVAADQRSVSSTEAQVREKEGEGGEGETEGKKDTASEEGGEAKAVKAARRPRIMQIRVSLLDHTLFECELDKHAKGQDLFVRVCDHLNLLERDYYGLAIWETPSMKVWMDFTKEIRRQVQGTDYNFTFNVKFYPPDPAQLSEDITRYYLCLQLRKDILAGRLPCSFVTLALLGSYALQSELGEYDAETHPPDYAKSMKLAQGQTTELEEKMMELHRTYRSMSPAQADMMFLENAKKLSMYGVDLHQAKDLDGVDITLGVCSSGLMVYKDKLRINRFPWPKVLKVSYKRSSFFIKIRPSELELYESAIGFKLPNYKAAKKLWKVSVEHHTFFRLTSTEVATTPRKFLALGSKFRYSGRTQAQTRQASSLIDRPAPLFQRSSSKRNSRSLDGGTHTHTAPSVLVTSKIGNKVLSDFAIFIKLQKTNKCIFIVIQSLPPETTKTQSPRPESTPDIKTEIMRHHTSVSELKRSFMESVPAPRQSEWDKRLSTNSPFRTASFNGQMPPGVNTMGNERDSTLLLNAQTITSETVSRTTTTQITKTVKGGVSETRIEKRIVITGDTEIDHDKALAQAIKEAKEQHPDMSVTRWWSTRRRRSARLERPEQAGALGGKGPGGHGIAQWNIVVNIQINYYNK</sequence>
<evidence type="ECO:0000256" key="6">
    <source>
        <dbReference type="ARBA" id="ARBA00022553"/>
    </source>
</evidence>
<reference evidence="19" key="2">
    <citation type="submission" date="2025-09" db="UniProtKB">
        <authorList>
            <consortium name="Ensembl"/>
        </authorList>
    </citation>
    <scope>IDENTIFICATION</scope>
</reference>
<evidence type="ECO:0000256" key="2">
    <source>
        <dbReference type="ARBA" id="ARBA00004245"/>
    </source>
</evidence>
<name>A0A8C5A1M1_GADMO</name>
<evidence type="ECO:0000256" key="16">
    <source>
        <dbReference type="ARBA" id="ARBA00032586"/>
    </source>
</evidence>
<proteinExistence type="predicted"/>
<dbReference type="GO" id="GO:0031032">
    <property type="term" value="P:actomyosin structure organization"/>
    <property type="evidence" value="ECO:0007669"/>
    <property type="project" value="TreeGrafter"/>
</dbReference>
<dbReference type="PROSITE" id="PS50057">
    <property type="entry name" value="FERM_3"/>
    <property type="match status" value="1"/>
</dbReference>
<dbReference type="GO" id="GO:0051301">
    <property type="term" value="P:cell division"/>
    <property type="evidence" value="ECO:0007669"/>
    <property type="project" value="UniProtKB-KW"/>
</dbReference>
<dbReference type="GO" id="GO:0005856">
    <property type="term" value="C:cytoskeleton"/>
    <property type="evidence" value="ECO:0007669"/>
    <property type="project" value="UniProtKB-SubCell"/>
</dbReference>
<dbReference type="PRINTS" id="PR00935">
    <property type="entry name" value="BAND41"/>
</dbReference>
<dbReference type="InterPro" id="IPR029071">
    <property type="entry name" value="Ubiquitin-like_domsf"/>
</dbReference>
<dbReference type="GO" id="GO:0005886">
    <property type="term" value="C:plasma membrane"/>
    <property type="evidence" value="ECO:0007669"/>
    <property type="project" value="TreeGrafter"/>
</dbReference>
<evidence type="ECO:0000313" key="19">
    <source>
        <dbReference type="Ensembl" id="ENSGMOP00000025407.1"/>
    </source>
</evidence>
<accession>A0A8C5A1M1</accession>
<dbReference type="InterPro" id="IPR019747">
    <property type="entry name" value="FERM_CS"/>
</dbReference>
<feature type="compositionally biased region" description="Polar residues" evidence="17">
    <location>
        <begin position="598"/>
        <end position="610"/>
    </location>
</feature>
<dbReference type="InterPro" id="IPR014352">
    <property type="entry name" value="FERM/acyl-CoA-bd_prot_sf"/>
</dbReference>
<keyword evidence="8" id="KW-0498">Mitosis</keyword>
<keyword evidence="4" id="KW-0813">Transport</keyword>
<dbReference type="SUPFAM" id="SSF54236">
    <property type="entry name" value="Ubiquitin-like"/>
    <property type="match status" value="1"/>
</dbReference>
<evidence type="ECO:0000256" key="8">
    <source>
        <dbReference type="ARBA" id="ARBA00022776"/>
    </source>
</evidence>
<evidence type="ECO:0000256" key="12">
    <source>
        <dbReference type="ARBA" id="ARBA00023242"/>
    </source>
</evidence>
<dbReference type="Pfam" id="PF08736">
    <property type="entry name" value="FA"/>
    <property type="match status" value="1"/>
</dbReference>
<keyword evidence="13" id="KW-0131">Cell cycle</keyword>
<keyword evidence="7" id="KW-0132">Cell division</keyword>
<dbReference type="Proteomes" id="UP000694546">
    <property type="component" value="Chromosome 22"/>
</dbReference>
<evidence type="ECO:0000256" key="3">
    <source>
        <dbReference type="ARBA" id="ARBA00004544"/>
    </source>
</evidence>
<dbReference type="Gene3D" id="1.20.80.10">
    <property type="match status" value="1"/>
</dbReference>
<dbReference type="GO" id="GO:0005938">
    <property type="term" value="C:cell cortex"/>
    <property type="evidence" value="ECO:0007669"/>
    <property type="project" value="UniProtKB-SubCell"/>
</dbReference>
<feature type="compositionally biased region" description="Pro residues" evidence="17">
    <location>
        <begin position="34"/>
        <end position="44"/>
    </location>
</feature>
<dbReference type="CDD" id="cd14473">
    <property type="entry name" value="FERM_B-lobe"/>
    <property type="match status" value="1"/>
</dbReference>
<keyword evidence="20" id="KW-1185">Reference proteome</keyword>
<feature type="compositionally biased region" description="Low complexity" evidence="17">
    <location>
        <begin position="57"/>
        <end position="66"/>
    </location>
</feature>
<evidence type="ECO:0000256" key="11">
    <source>
        <dbReference type="ARBA" id="ARBA00023212"/>
    </source>
</evidence>
<dbReference type="Pfam" id="PF04382">
    <property type="entry name" value="SAB"/>
    <property type="match status" value="1"/>
</dbReference>
<dbReference type="GO" id="GO:0003779">
    <property type="term" value="F:actin binding"/>
    <property type="evidence" value="ECO:0007669"/>
    <property type="project" value="UniProtKB-KW"/>
</dbReference>
<dbReference type="CDD" id="cd13184">
    <property type="entry name" value="FERM_C_4_1_family"/>
    <property type="match status" value="1"/>
</dbReference>
<feature type="region of interest" description="Disordered" evidence="17">
    <location>
        <begin position="1"/>
        <end position="157"/>
    </location>
</feature>
<evidence type="ECO:0000256" key="17">
    <source>
        <dbReference type="SAM" id="MobiDB-lite"/>
    </source>
</evidence>
<feature type="region of interest" description="Disordered" evidence="17">
    <location>
        <begin position="581"/>
        <end position="615"/>
    </location>
</feature>
<dbReference type="PIRSF" id="PIRSF002304">
    <property type="entry name" value="Membrane_skeletal_4_1"/>
    <property type="match status" value="1"/>
</dbReference>
<evidence type="ECO:0000256" key="14">
    <source>
        <dbReference type="ARBA" id="ARBA00023658"/>
    </source>
</evidence>
<keyword evidence="6" id="KW-0597">Phosphoprotein</keyword>
<evidence type="ECO:0000256" key="10">
    <source>
        <dbReference type="ARBA" id="ARBA00023203"/>
    </source>
</evidence>
<dbReference type="GO" id="GO:0005634">
    <property type="term" value="C:nucleus"/>
    <property type="evidence" value="ECO:0007669"/>
    <property type="project" value="UniProtKB-SubCell"/>
</dbReference>
<feature type="region of interest" description="Disordered" evidence="17">
    <location>
        <begin position="487"/>
        <end position="507"/>
    </location>
</feature>
<dbReference type="InterPro" id="IPR018980">
    <property type="entry name" value="FERM_PH-like_C"/>
</dbReference>
<protein>
    <recommendedName>
        <fullName evidence="14">Protein 4.1</fullName>
    </recommendedName>
    <alternativeName>
        <fullName evidence="15">Band 4.1</fullName>
    </alternativeName>
    <alternativeName>
        <fullName evidence="16">Erythrocyte membrane protein band 4.1</fullName>
    </alternativeName>
</protein>
<dbReference type="GeneTree" id="ENSGT00940000157833"/>
<dbReference type="Pfam" id="PF00373">
    <property type="entry name" value="FERM_M"/>
    <property type="match status" value="1"/>
</dbReference>